<evidence type="ECO:0000313" key="2">
    <source>
        <dbReference type="EMBL" id="KAF6814719.1"/>
    </source>
</evidence>
<evidence type="ECO:0000313" key="3">
    <source>
        <dbReference type="Proteomes" id="UP000652219"/>
    </source>
</evidence>
<gene>
    <name evidence="2" type="ORF">CSOJ01_03942</name>
</gene>
<dbReference type="Proteomes" id="UP000652219">
    <property type="component" value="Unassembled WGS sequence"/>
</dbReference>
<feature type="region of interest" description="Disordered" evidence="1">
    <location>
        <begin position="1"/>
        <end position="39"/>
    </location>
</feature>
<sequence>MSVEQTGRKRKASQELPRSSDSIDNPPPQDAGETNTQAVAEPDTFESLLERISKLESELRGKIYSHIFRIRRDSVIMLEPLGIIEYVKLTQQTREELLRRPDTRAVFLREGTILRRDVIADYLGQNWVHFEDDFWMTLAGIIRANPVPHISGTNTIFGVLHSFWLEAVSLVRLVSINLARTDRHNDILYVLQRMPLLFGVLLKGIDYNTITDGEDRETNK</sequence>
<organism evidence="2 3">
    <name type="scientific">Colletotrichum sojae</name>
    <dbReference type="NCBI Taxonomy" id="2175907"/>
    <lineage>
        <taxon>Eukaryota</taxon>
        <taxon>Fungi</taxon>
        <taxon>Dikarya</taxon>
        <taxon>Ascomycota</taxon>
        <taxon>Pezizomycotina</taxon>
        <taxon>Sordariomycetes</taxon>
        <taxon>Hypocreomycetidae</taxon>
        <taxon>Glomerellales</taxon>
        <taxon>Glomerellaceae</taxon>
        <taxon>Colletotrichum</taxon>
        <taxon>Colletotrichum orchidearum species complex</taxon>
    </lineage>
</organism>
<name>A0A8H6JK54_9PEZI</name>
<dbReference type="EMBL" id="WIGN01000041">
    <property type="protein sequence ID" value="KAF6814719.1"/>
    <property type="molecule type" value="Genomic_DNA"/>
</dbReference>
<comment type="caution">
    <text evidence="2">The sequence shown here is derived from an EMBL/GenBank/DDBJ whole genome shotgun (WGS) entry which is preliminary data.</text>
</comment>
<dbReference type="AlphaFoldDB" id="A0A8H6JK54"/>
<protein>
    <submittedName>
        <fullName evidence="2">Uncharacterized protein</fullName>
    </submittedName>
</protein>
<evidence type="ECO:0000256" key="1">
    <source>
        <dbReference type="SAM" id="MobiDB-lite"/>
    </source>
</evidence>
<keyword evidence="3" id="KW-1185">Reference proteome</keyword>
<proteinExistence type="predicted"/>
<reference evidence="2 3" key="1">
    <citation type="journal article" date="2020" name="Phytopathology">
        <title>Genome Sequence Resources of Colletotrichum truncatum, C. plurivorum, C. musicola, and C. sojae: Four Species Pathogenic to Soybean (Glycine max).</title>
        <authorList>
            <person name="Rogerio F."/>
            <person name="Boufleur T.R."/>
            <person name="Ciampi-Guillardi M."/>
            <person name="Sukno S.A."/>
            <person name="Thon M.R."/>
            <person name="Massola Junior N.S."/>
            <person name="Baroncelli R."/>
        </authorList>
    </citation>
    <scope>NUCLEOTIDE SEQUENCE [LARGE SCALE GENOMIC DNA]</scope>
    <source>
        <strain evidence="2 3">LFN0009</strain>
    </source>
</reference>
<accession>A0A8H6JK54</accession>